<gene>
    <name evidence="3" type="ORF">CHK_3210</name>
</gene>
<protein>
    <submittedName>
        <fullName evidence="3">NifU-like domain protein</fullName>
    </submittedName>
</protein>
<evidence type="ECO:0000313" key="4">
    <source>
        <dbReference type="Proteomes" id="UP000034076"/>
    </source>
</evidence>
<evidence type="ECO:0000256" key="1">
    <source>
        <dbReference type="ARBA" id="ARBA00049958"/>
    </source>
</evidence>
<evidence type="ECO:0000259" key="2">
    <source>
        <dbReference type="Pfam" id="PF01106"/>
    </source>
</evidence>
<dbReference type="Pfam" id="PF01106">
    <property type="entry name" value="NifU"/>
    <property type="match status" value="1"/>
</dbReference>
<evidence type="ECO:0000313" key="3">
    <source>
        <dbReference type="EMBL" id="KKI49358.1"/>
    </source>
</evidence>
<dbReference type="InterPro" id="IPR034904">
    <property type="entry name" value="FSCA_dom_sf"/>
</dbReference>
<dbReference type="GO" id="GO:0016226">
    <property type="term" value="P:iron-sulfur cluster assembly"/>
    <property type="evidence" value="ECO:0007669"/>
    <property type="project" value="InterPro"/>
</dbReference>
<dbReference type="PANTHER" id="PTHR11178">
    <property type="entry name" value="IRON-SULFUR CLUSTER SCAFFOLD PROTEIN NFU-RELATED"/>
    <property type="match status" value="1"/>
</dbReference>
<reference evidence="3 4" key="1">
    <citation type="submission" date="2015-04" db="EMBL/GenBank/DDBJ databases">
        <title>Draft genome sequence of bacteremic isolate Catabacter hongkongensis type strain HKU16T.</title>
        <authorList>
            <person name="Lau S.K."/>
            <person name="Teng J.L."/>
            <person name="Huang Y."/>
            <person name="Curreem S.O."/>
            <person name="Tsui S.K."/>
            <person name="Woo P.C."/>
        </authorList>
    </citation>
    <scope>NUCLEOTIDE SEQUENCE [LARGE SCALE GENOMIC DNA]</scope>
    <source>
        <strain evidence="3 4">HKU16</strain>
    </source>
</reference>
<feature type="domain" description="NIF system FeS cluster assembly NifU C-terminal" evidence="2">
    <location>
        <begin position="9"/>
        <end position="75"/>
    </location>
</feature>
<dbReference type="GO" id="GO:0051536">
    <property type="term" value="F:iron-sulfur cluster binding"/>
    <property type="evidence" value="ECO:0007669"/>
    <property type="project" value="InterPro"/>
</dbReference>
<dbReference type="Proteomes" id="UP000034076">
    <property type="component" value="Unassembled WGS sequence"/>
</dbReference>
<comment type="caution">
    <text evidence="3">The sequence shown here is derived from an EMBL/GenBank/DDBJ whole genome shotgun (WGS) entry which is preliminary data.</text>
</comment>
<accession>A0A0M2NAT2</accession>
<proteinExistence type="predicted"/>
<dbReference type="EMBL" id="LAYJ01000134">
    <property type="protein sequence ID" value="KKI49358.1"/>
    <property type="molecule type" value="Genomic_DNA"/>
</dbReference>
<dbReference type="InterPro" id="IPR001075">
    <property type="entry name" value="NIF_FeS_clus_asmbl_NifU_C"/>
</dbReference>
<keyword evidence="4" id="KW-1185">Reference proteome</keyword>
<dbReference type="SUPFAM" id="SSF117916">
    <property type="entry name" value="Fe-S cluster assembly (FSCA) domain-like"/>
    <property type="match status" value="1"/>
</dbReference>
<dbReference type="GO" id="GO:0005506">
    <property type="term" value="F:iron ion binding"/>
    <property type="evidence" value="ECO:0007669"/>
    <property type="project" value="InterPro"/>
</dbReference>
<comment type="function">
    <text evidence="1">May be involved in the formation or repair of [Fe-S] clusters present in iron-sulfur proteins.</text>
</comment>
<sequence>MHEELQERIEQVLRDKVRPAMGEHQGDIEVVDIKDGVLKVRFLGKCSNCPSASFTLESLVGSTIKEEIPEVKDVVLVTGVSDETWNMARSILDRKRAERNTNENRN</sequence>
<organism evidence="3 4">
    <name type="scientific">Christensenella hongkongensis</name>
    <dbReference type="NCBI Taxonomy" id="270498"/>
    <lineage>
        <taxon>Bacteria</taxon>
        <taxon>Bacillati</taxon>
        <taxon>Bacillota</taxon>
        <taxon>Clostridia</taxon>
        <taxon>Christensenellales</taxon>
        <taxon>Christensenellaceae</taxon>
        <taxon>Christensenella</taxon>
    </lineage>
</organism>
<dbReference type="STRING" id="270498.CHK_3210"/>
<dbReference type="Gene3D" id="3.30.300.130">
    <property type="entry name" value="Fe-S cluster assembly (FSCA)"/>
    <property type="match status" value="1"/>
</dbReference>
<dbReference type="AlphaFoldDB" id="A0A0M2NAT2"/>
<name>A0A0M2NAT2_9FIRM</name>